<organism evidence="2 3">
    <name type="scientific">Lentisphaera araneosa HTCC2155</name>
    <dbReference type="NCBI Taxonomy" id="313628"/>
    <lineage>
        <taxon>Bacteria</taxon>
        <taxon>Pseudomonadati</taxon>
        <taxon>Lentisphaerota</taxon>
        <taxon>Lentisphaeria</taxon>
        <taxon>Lentisphaerales</taxon>
        <taxon>Lentisphaeraceae</taxon>
        <taxon>Lentisphaera</taxon>
    </lineage>
</organism>
<dbReference type="eggNOG" id="COG2960">
    <property type="taxonomic scope" value="Bacteria"/>
</dbReference>
<evidence type="ECO:0000313" key="3">
    <source>
        <dbReference type="Proteomes" id="UP000004947"/>
    </source>
</evidence>
<dbReference type="STRING" id="313628.LNTAR_06984"/>
<dbReference type="EMBL" id="ABCK01000012">
    <property type="protein sequence ID" value="EDM26968.1"/>
    <property type="molecule type" value="Genomic_DNA"/>
</dbReference>
<dbReference type="Pfam" id="PF07586">
    <property type="entry name" value="HXXSHH"/>
    <property type="match status" value="1"/>
</dbReference>
<dbReference type="InterPro" id="IPR006311">
    <property type="entry name" value="TAT_signal"/>
</dbReference>
<dbReference type="AlphaFoldDB" id="A6DMT2"/>
<accession>A6DMT2</accession>
<dbReference type="RefSeq" id="WP_007279175.1">
    <property type="nucleotide sequence ID" value="NZ_ABCK01000012.1"/>
</dbReference>
<keyword evidence="3" id="KW-1185">Reference proteome</keyword>
<name>A6DMT2_9BACT</name>
<reference evidence="2 3" key="1">
    <citation type="journal article" date="2010" name="J. Bacteriol.">
        <title>Genome sequence of Lentisphaera araneosa HTCC2155T, the type species of the order Lentisphaerales in the phylum Lentisphaerae.</title>
        <authorList>
            <person name="Thrash J.C."/>
            <person name="Cho J.C."/>
            <person name="Vergin K.L."/>
            <person name="Morris R.M."/>
            <person name="Giovannoni S.J."/>
        </authorList>
    </citation>
    <scope>NUCLEOTIDE SEQUENCE [LARGE SCALE GENOMIC DNA]</scope>
    <source>
        <strain evidence="2 3">HTCC2155</strain>
    </source>
</reference>
<evidence type="ECO:0000313" key="2">
    <source>
        <dbReference type="EMBL" id="EDM26968.1"/>
    </source>
</evidence>
<dbReference type="InterPro" id="IPR011447">
    <property type="entry name" value="DUF1552"/>
</dbReference>
<proteinExistence type="predicted"/>
<feature type="region of interest" description="Disordered" evidence="1">
    <location>
        <begin position="145"/>
        <end position="164"/>
    </location>
</feature>
<evidence type="ECO:0000256" key="1">
    <source>
        <dbReference type="SAM" id="MobiDB-lite"/>
    </source>
</evidence>
<dbReference type="PROSITE" id="PS51318">
    <property type="entry name" value="TAT"/>
    <property type="match status" value="1"/>
</dbReference>
<gene>
    <name evidence="2" type="ORF">LNTAR_06984</name>
</gene>
<evidence type="ECO:0008006" key="4">
    <source>
        <dbReference type="Google" id="ProtNLM"/>
    </source>
</evidence>
<comment type="caution">
    <text evidence="2">The sequence shown here is derived from an EMBL/GenBank/DDBJ whole genome shotgun (WGS) entry which is preliminary data.</text>
</comment>
<protein>
    <recommendedName>
        <fullName evidence="4">DUF1552 domain-containing protein</fullName>
    </recommendedName>
</protein>
<sequence length="427" mass="46977">MNMNRRNFLRGSGAFVALPLLESAGFKAFAAGSNKKTLPPKRLAFMGMGYGVTAETWFPDIKDSGAAYKLSEGLSPLKRHKKDFTIVQGCKHKFSRQPHWGSTFWLTGANQYGTPGQSFSNTISADQVMANAVGKHTRFTSIQLDSRDTKSGGHGPGTSLAWDQRGKPIPAFNSALMTYHKLFSADNMPLAQRQSMIADRRSVLDSIHIEAKRIQKGLTKTDVDKLNEYYQSIRDIETSLSKEEAWLDVPKAKAPFAAPADSVKGIQEIELMYKLMVAALQTDSTRVITYRLPVHSLMQSLQIGANPHNMSHYKPGETMEGSKKRDKAHSELLAGFIDQLKATKEADGSRLFDNVALAFGSNIRSIHYMDNCPTLISGGAANIKLGHNLVLPKDTPLNNVWLTMLQGVGLNLKNHGDSTGIIKELQA</sequence>
<dbReference type="Proteomes" id="UP000004947">
    <property type="component" value="Unassembled WGS sequence"/>
</dbReference>